<dbReference type="Gene3D" id="3.40.50.150">
    <property type="entry name" value="Vaccinia Virus protein VP39"/>
    <property type="match status" value="1"/>
</dbReference>
<organism evidence="1 2">
    <name type="scientific">Pontibacter anaerobius</name>
    <dbReference type="NCBI Taxonomy" id="2993940"/>
    <lineage>
        <taxon>Bacteria</taxon>
        <taxon>Pseudomonadati</taxon>
        <taxon>Bacteroidota</taxon>
        <taxon>Cytophagia</taxon>
        <taxon>Cytophagales</taxon>
        <taxon>Hymenobacteraceae</taxon>
        <taxon>Pontibacter</taxon>
    </lineage>
</organism>
<dbReference type="RefSeq" id="WP_266053821.1">
    <property type="nucleotide sequence ID" value="NZ_JAPFQO010000011.1"/>
</dbReference>
<evidence type="ECO:0000313" key="1">
    <source>
        <dbReference type="EMBL" id="MCX2741584.1"/>
    </source>
</evidence>
<dbReference type="PANTHER" id="PTHR43167:SF1">
    <property type="entry name" value="PUTATIVE (AFU_ORTHOLOGUE AFUA_6G01830)-RELATED"/>
    <property type="match status" value="1"/>
</dbReference>
<keyword evidence="1" id="KW-0808">Transferase</keyword>
<dbReference type="CDD" id="cd02440">
    <property type="entry name" value="AdoMet_MTases"/>
    <property type="match status" value="1"/>
</dbReference>
<sequence length="262" mass="30783">MLSYLRLAADYLLYRMRAYKLHGVHSPFIFDLYHNVLHHTGHFPAYDSVEALREELLHDEQQLQVTDFGAGSRSINQRTRTVKDIARTSAKPAKYGQLLFRLVNHFQPETIVELGTSLGLTTSYLAEARKKGKIYTFEGCPNIAGVARENFRKQRYSNIELIEGNLDETLHRHLQQLEKLDFAFLDGNHRYEPTLRYFESCLAKSHENTVLVLDDIYWSAEMKRAWQEVKRHPQVRQTVDLYFVGLVFFRPQQPKEHFTLYF</sequence>
<reference evidence="1 2" key="1">
    <citation type="submission" date="2022-11" db="EMBL/GenBank/DDBJ databases">
        <title>The characterization of three novel Bacteroidetes species and genomic analysis of their roles in tidal elemental geochemical cycles.</title>
        <authorList>
            <person name="Ma K.-J."/>
        </authorList>
    </citation>
    <scope>NUCLEOTIDE SEQUENCE [LARGE SCALE GENOMIC DNA]</scope>
    <source>
        <strain evidence="1 2">M82</strain>
    </source>
</reference>
<dbReference type="SUPFAM" id="SSF53335">
    <property type="entry name" value="S-adenosyl-L-methionine-dependent methyltransferases"/>
    <property type="match status" value="1"/>
</dbReference>
<evidence type="ECO:0000313" key="2">
    <source>
        <dbReference type="Proteomes" id="UP001207228"/>
    </source>
</evidence>
<dbReference type="EMBL" id="JAPFQO010000011">
    <property type="protein sequence ID" value="MCX2741584.1"/>
    <property type="molecule type" value="Genomic_DNA"/>
</dbReference>
<protein>
    <submittedName>
        <fullName evidence="1">Class I SAM-dependent methyltransferase</fullName>
    </submittedName>
</protein>
<keyword evidence="1" id="KW-0489">Methyltransferase</keyword>
<gene>
    <name evidence="1" type="ORF">OO017_16615</name>
</gene>
<keyword evidence="2" id="KW-1185">Reference proteome</keyword>
<dbReference type="Pfam" id="PF13578">
    <property type="entry name" value="Methyltransf_24"/>
    <property type="match status" value="1"/>
</dbReference>
<comment type="caution">
    <text evidence="1">The sequence shown here is derived from an EMBL/GenBank/DDBJ whole genome shotgun (WGS) entry which is preliminary data.</text>
</comment>
<dbReference type="GO" id="GO:0008168">
    <property type="term" value="F:methyltransferase activity"/>
    <property type="evidence" value="ECO:0007669"/>
    <property type="project" value="UniProtKB-KW"/>
</dbReference>
<dbReference type="PANTHER" id="PTHR43167">
    <property type="entry name" value="PUTATIVE (AFU_ORTHOLOGUE AFUA_6G01830)-RELATED"/>
    <property type="match status" value="1"/>
</dbReference>
<accession>A0ABT3RIE5</accession>
<proteinExistence type="predicted"/>
<dbReference type="InterPro" id="IPR029063">
    <property type="entry name" value="SAM-dependent_MTases_sf"/>
</dbReference>
<dbReference type="Proteomes" id="UP001207228">
    <property type="component" value="Unassembled WGS sequence"/>
</dbReference>
<dbReference type="GO" id="GO:0032259">
    <property type="term" value="P:methylation"/>
    <property type="evidence" value="ECO:0007669"/>
    <property type="project" value="UniProtKB-KW"/>
</dbReference>
<name>A0ABT3RIE5_9BACT</name>